<reference evidence="1 2" key="1">
    <citation type="journal article" date="2022" name="Hortic Res">
        <title>A haplotype resolved chromosomal level avocado genome allows analysis of novel avocado genes.</title>
        <authorList>
            <person name="Nath O."/>
            <person name="Fletcher S.J."/>
            <person name="Hayward A."/>
            <person name="Shaw L.M."/>
            <person name="Masouleh A.K."/>
            <person name="Furtado A."/>
            <person name="Henry R.J."/>
            <person name="Mitter N."/>
        </authorList>
    </citation>
    <scope>NUCLEOTIDE SEQUENCE [LARGE SCALE GENOMIC DNA]</scope>
    <source>
        <strain evidence="2">cv. Hass</strain>
    </source>
</reference>
<comment type="caution">
    <text evidence="1">The sequence shown here is derived from an EMBL/GenBank/DDBJ whole genome shotgun (WGS) entry which is preliminary data.</text>
</comment>
<gene>
    <name evidence="1" type="ORF">MRB53_034523</name>
</gene>
<sequence>MTPFQSLYGLLPPTVPHYQVNEVDQQLATQDEILRQLKANLHAANNRMQQAANAKWRDLEFQEDDWVFLKLHPYHQQLVFKRAFQKLANRFYGPYQIEQKIGKVAYMLKLPEGSHIHPVFHVSLLKK</sequence>
<dbReference type="Proteomes" id="UP001234297">
    <property type="component" value="Chromosome 12"/>
</dbReference>
<accession>A0ACC2K1Z1</accession>
<protein>
    <submittedName>
        <fullName evidence="1">Uncharacterized protein</fullName>
    </submittedName>
</protein>
<keyword evidence="2" id="KW-1185">Reference proteome</keyword>
<dbReference type="EMBL" id="CM056820">
    <property type="protein sequence ID" value="KAJ8615151.1"/>
    <property type="molecule type" value="Genomic_DNA"/>
</dbReference>
<name>A0ACC2K1Z1_PERAE</name>
<proteinExistence type="predicted"/>
<evidence type="ECO:0000313" key="2">
    <source>
        <dbReference type="Proteomes" id="UP001234297"/>
    </source>
</evidence>
<organism evidence="1 2">
    <name type="scientific">Persea americana</name>
    <name type="common">Avocado</name>
    <dbReference type="NCBI Taxonomy" id="3435"/>
    <lineage>
        <taxon>Eukaryota</taxon>
        <taxon>Viridiplantae</taxon>
        <taxon>Streptophyta</taxon>
        <taxon>Embryophyta</taxon>
        <taxon>Tracheophyta</taxon>
        <taxon>Spermatophyta</taxon>
        <taxon>Magnoliopsida</taxon>
        <taxon>Magnoliidae</taxon>
        <taxon>Laurales</taxon>
        <taxon>Lauraceae</taxon>
        <taxon>Persea</taxon>
    </lineage>
</organism>
<evidence type="ECO:0000313" key="1">
    <source>
        <dbReference type="EMBL" id="KAJ8615151.1"/>
    </source>
</evidence>